<reference evidence="2 3" key="1">
    <citation type="submission" date="2018-08" db="EMBL/GenBank/DDBJ databases">
        <title>Genomic Encyclopedia of Archaeal and Bacterial Type Strains, Phase II (KMG-II): from individual species to whole genera.</title>
        <authorList>
            <person name="Goeker M."/>
        </authorList>
    </citation>
    <scope>NUCLEOTIDE SEQUENCE [LARGE SCALE GENOMIC DNA]</scope>
    <source>
        <strain evidence="2 3">DSM 2261</strain>
    </source>
</reference>
<keyword evidence="3" id="KW-1185">Reference proteome</keyword>
<evidence type="ECO:0008006" key="4">
    <source>
        <dbReference type="Google" id="ProtNLM"/>
    </source>
</evidence>
<sequence length="79" mass="9044">MRWPFVLGITLLAGFLGTGCPETYGKRGTLDDAMAEDREEQQDERQRELGNPVPCTKPRTLTQVCEDENQRNTCHWECT</sequence>
<dbReference type="Proteomes" id="UP000256345">
    <property type="component" value="Unassembled WGS sequence"/>
</dbReference>
<organism evidence="2 3">
    <name type="scientific">Archangium gephyra</name>
    <dbReference type="NCBI Taxonomy" id="48"/>
    <lineage>
        <taxon>Bacteria</taxon>
        <taxon>Pseudomonadati</taxon>
        <taxon>Myxococcota</taxon>
        <taxon>Myxococcia</taxon>
        <taxon>Myxococcales</taxon>
        <taxon>Cystobacterineae</taxon>
        <taxon>Archangiaceae</taxon>
        <taxon>Archangium</taxon>
    </lineage>
</organism>
<name>A0ABX9K4J4_9BACT</name>
<dbReference type="PROSITE" id="PS51257">
    <property type="entry name" value="PROKAR_LIPOPROTEIN"/>
    <property type="match status" value="1"/>
</dbReference>
<gene>
    <name evidence="2" type="ORF">ATI61_104391</name>
</gene>
<evidence type="ECO:0000313" key="2">
    <source>
        <dbReference type="EMBL" id="REG33101.1"/>
    </source>
</evidence>
<comment type="caution">
    <text evidence="2">The sequence shown here is derived from an EMBL/GenBank/DDBJ whole genome shotgun (WGS) entry which is preliminary data.</text>
</comment>
<feature type="region of interest" description="Disordered" evidence="1">
    <location>
        <begin position="22"/>
        <end position="53"/>
    </location>
</feature>
<evidence type="ECO:0000256" key="1">
    <source>
        <dbReference type="SAM" id="MobiDB-lite"/>
    </source>
</evidence>
<dbReference type="EMBL" id="QUMU01000004">
    <property type="protein sequence ID" value="REG33101.1"/>
    <property type="molecule type" value="Genomic_DNA"/>
</dbReference>
<accession>A0ABX9K4J4</accession>
<proteinExistence type="predicted"/>
<protein>
    <recommendedName>
        <fullName evidence="4">Lipoprotein</fullName>
    </recommendedName>
</protein>
<feature type="compositionally biased region" description="Acidic residues" evidence="1">
    <location>
        <begin position="33"/>
        <end position="42"/>
    </location>
</feature>
<evidence type="ECO:0000313" key="3">
    <source>
        <dbReference type="Proteomes" id="UP000256345"/>
    </source>
</evidence>